<dbReference type="GO" id="GO:0004609">
    <property type="term" value="F:phosphatidylserine decarboxylase activity"/>
    <property type="evidence" value="ECO:0007669"/>
    <property type="project" value="InterPro"/>
</dbReference>
<accession>A0A292PT03</accession>
<sequence length="157" mass="17030">LTSFRLSLQDYHHYHSLVSGSVEYPNAVLSDYYGFDPPCLRSRIGAIAQNARCALVIDSPGFGQVIFVAIGAVEVETQTVTRNTCTKAGGKQFQRRSTNSGAKIEKGKELGMPESGGLNVAVIFEQGQIELDDEDLLSVSKRGARVDVGVGQRLRRA</sequence>
<organism evidence="3 4">
    <name type="scientific">Tuber aestivum</name>
    <name type="common">summer truffle</name>
    <dbReference type="NCBI Taxonomy" id="59557"/>
    <lineage>
        <taxon>Eukaryota</taxon>
        <taxon>Fungi</taxon>
        <taxon>Dikarya</taxon>
        <taxon>Ascomycota</taxon>
        <taxon>Pezizomycotina</taxon>
        <taxon>Pezizomycetes</taxon>
        <taxon>Pezizales</taxon>
        <taxon>Tuberaceae</taxon>
        <taxon>Tuber</taxon>
    </lineage>
</organism>
<evidence type="ECO:0000313" key="3">
    <source>
        <dbReference type="EMBL" id="CUS09768.1"/>
    </source>
</evidence>
<evidence type="ECO:0000256" key="2">
    <source>
        <dbReference type="ARBA" id="ARBA00023239"/>
    </source>
</evidence>
<reference evidence="3" key="1">
    <citation type="submission" date="2015-10" db="EMBL/GenBank/DDBJ databases">
        <authorList>
            <person name="Regsiter A."/>
            <person name="william w."/>
        </authorList>
    </citation>
    <scope>NUCLEOTIDE SEQUENCE</scope>
    <source>
        <strain evidence="3">Montdore</strain>
    </source>
</reference>
<dbReference type="PANTHER" id="PTHR10067:SF11">
    <property type="entry name" value="PHOSPHATIDYLSERINE DECARBOXYLASE"/>
    <property type="match status" value="1"/>
</dbReference>
<keyword evidence="2" id="KW-0456">Lyase</keyword>
<dbReference type="GO" id="GO:0008654">
    <property type="term" value="P:phospholipid biosynthetic process"/>
    <property type="evidence" value="ECO:0007669"/>
    <property type="project" value="InterPro"/>
</dbReference>
<evidence type="ECO:0008006" key="5">
    <source>
        <dbReference type="Google" id="ProtNLM"/>
    </source>
</evidence>
<keyword evidence="1" id="KW-0210">Decarboxylase</keyword>
<evidence type="ECO:0000256" key="1">
    <source>
        <dbReference type="ARBA" id="ARBA00022793"/>
    </source>
</evidence>
<dbReference type="Proteomes" id="UP001412239">
    <property type="component" value="Unassembled WGS sequence"/>
</dbReference>
<dbReference type="PANTHER" id="PTHR10067">
    <property type="entry name" value="PHOSPHATIDYLSERINE DECARBOXYLASE"/>
    <property type="match status" value="1"/>
</dbReference>
<gene>
    <name evidence="3" type="ORF">GSTUAT00006127001</name>
</gene>
<proteinExistence type="predicted"/>
<feature type="non-terminal residue" evidence="3">
    <location>
        <position position="1"/>
    </location>
</feature>
<evidence type="ECO:0000313" key="4">
    <source>
        <dbReference type="Proteomes" id="UP001412239"/>
    </source>
</evidence>
<name>A0A292PT03_9PEZI</name>
<protein>
    <recommendedName>
        <fullName evidence="5">Phosphatidylserine decarboxylase</fullName>
    </recommendedName>
</protein>
<keyword evidence="4" id="KW-1185">Reference proteome</keyword>
<dbReference type="Pfam" id="PF02666">
    <property type="entry name" value="PS_Dcarbxylase"/>
    <property type="match status" value="1"/>
</dbReference>
<dbReference type="EMBL" id="LN891070">
    <property type="protein sequence ID" value="CUS09768.1"/>
    <property type="molecule type" value="Genomic_DNA"/>
</dbReference>
<feature type="non-terminal residue" evidence="3">
    <location>
        <position position="157"/>
    </location>
</feature>
<dbReference type="InterPro" id="IPR003817">
    <property type="entry name" value="PS_Dcarbxylase"/>
</dbReference>
<dbReference type="AlphaFoldDB" id="A0A292PT03"/>